<reference evidence="1 2" key="1">
    <citation type="journal article" date="2005" name="Proc. Natl. Acad. Sci. U.S.A.">
        <title>The complete genomes and proteomes of 27 Staphylococcus aureus bacteriophages.</title>
        <authorList>
            <person name="Kwan T."/>
            <person name="Liu J."/>
            <person name="Dubow M."/>
            <person name="Gros P."/>
            <person name="Pelletier J."/>
        </authorList>
    </citation>
    <scope>NUCLEOTIDE SEQUENCE</scope>
</reference>
<dbReference type="GeneID" id="5132836"/>
<protein>
    <submittedName>
        <fullName evidence="1">ORF161</fullName>
    </submittedName>
</protein>
<evidence type="ECO:0000313" key="2">
    <source>
        <dbReference type="Proteomes" id="UP000000984"/>
    </source>
</evidence>
<dbReference type="KEGG" id="vg:5132836"/>
<keyword evidence="2" id="KW-1185">Reference proteome</keyword>
<dbReference type="EMBL" id="AY954952">
    <property type="protein sequence ID" value="AAX90906.1"/>
    <property type="molecule type" value="Genomic_DNA"/>
</dbReference>
<dbReference type="Proteomes" id="UP000000984">
    <property type="component" value="Genome"/>
</dbReference>
<name>Q4ZDL2_9CAUD</name>
<organism evidence="1 2">
    <name type="scientific">Staphylococcus phage 53</name>
    <dbReference type="NCBI Taxonomy" id="2908098"/>
    <lineage>
        <taxon>Viruses</taxon>
        <taxon>Duplodnaviria</taxon>
        <taxon>Heunggongvirae</taxon>
        <taxon>Uroviricota</taxon>
        <taxon>Caudoviricetes</taxon>
        <taxon>Azeredovirinae</taxon>
        <taxon>Dubowvirus</taxon>
        <taxon>Dubowvirus dv53</taxon>
    </lineage>
</organism>
<proteinExistence type="predicted"/>
<evidence type="ECO:0000313" key="1">
    <source>
        <dbReference type="EMBL" id="AAX90906.1"/>
    </source>
</evidence>
<dbReference type="RefSeq" id="YP_239664.1">
    <property type="nucleotide sequence ID" value="NC_007049.1"/>
</dbReference>
<sequence length="38" mass="4383">MMQVSYIGTLVIQNQRTLITYKASISKQKSYYLNVVSI</sequence>
<accession>Q4ZDL2</accession>